<dbReference type="AlphaFoldDB" id="A0A4R2HMM4"/>
<feature type="domain" description="Response regulatory" evidence="2">
    <location>
        <begin position="23"/>
        <end position="139"/>
    </location>
</feature>
<dbReference type="Proteomes" id="UP000622648">
    <property type="component" value="Unassembled WGS sequence"/>
</dbReference>
<dbReference type="InterPro" id="IPR052048">
    <property type="entry name" value="ST_Response_Regulator"/>
</dbReference>
<sequence length="139" mass="15266">MKKPQNGVNQQPDLATKSLDNIRILVVDDHEIVRKGLHALLSEQPDMEVVSVASNGEEAMQMLEDGLQTDVLLADLHMPGMNGLQLTQSALALSNKIRVFILTLTDTHNFDQTAKEAGVSGYISKTEDFNALIAMIRSH</sequence>
<accession>A0A4R2HMM4</accession>
<comment type="caution">
    <text evidence="4">The sequence shown here is derived from an EMBL/GenBank/DDBJ whole genome shotgun (WGS) entry which is preliminary data.</text>
</comment>
<dbReference type="PROSITE" id="PS50110">
    <property type="entry name" value="RESPONSE_REGULATORY"/>
    <property type="match status" value="1"/>
</dbReference>
<dbReference type="PANTHER" id="PTHR43228:SF1">
    <property type="entry name" value="TWO-COMPONENT RESPONSE REGULATOR ARR22"/>
    <property type="match status" value="1"/>
</dbReference>
<evidence type="ECO:0000259" key="2">
    <source>
        <dbReference type="PROSITE" id="PS50110"/>
    </source>
</evidence>
<dbReference type="GO" id="GO:0000160">
    <property type="term" value="P:phosphorelay signal transduction system"/>
    <property type="evidence" value="ECO:0007669"/>
    <property type="project" value="InterPro"/>
</dbReference>
<dbReference type="PANTHER" id="PTHR43228">
    <property type="entry name" value="TWO-COMPONENT RESPONSE REGULATOR"/>
    <property type="match status" value="1"/>
</dbReference>
<dbReference type="EMBL" id="BMJO01000001">
    <property type="protein sequence ID" value="GGE41444.1"/>
    <property type="molecule type" value="Genomic_DNA"/>
</dbReference>
<reference evidence="3" key="1">
    <citation type="journal article" date="2014" name="Int. J. Syst. Evol. Microbiol.">
        <title>Complete genome of a new Firmicutes species belonging to the dominant human colonic microbiota ('Ruminococcus bicirculans') reveals two chromosomes and a selective capacity to utilize plant glucans.</title>
        <authorList>
            <consortium name="NISC Comparative Sequencing Program"/>
            <person name="Wegmann U."/>
            <person name="Louis P."/>
            <person name="Goesmann A."/>
            <person name="Henrissat B."/>
            <person name="Duncan S.H."/>
            <person name="Flint H.J."/>
        </authorList>
    </citation>
    <scope>NUCLEOTIDE SEQUENCE</scope>
    <source>
        <strain evidence="3">CGMCC 1.15644</strain>
    </source>
</reference>
<dbReference type="SMART" id="SM00448">
    <property type="entry name" value="REC"/>
    <property type="match status" value="1"/>
</dbReference>
<dbReference type="Proteomes" id="UP000295684">
    <property type="component" value="Unassembled WGS sequence"/>
</dbReference>
<dbReference type="EMBL" id="SLWO01000001">
    <property type="protein sequence ID" value="TCO31203.1"/>
    <property type="molecule type" value="Genomic_DNA"/>
</dbReference>
<evidence type="ECO:0000313" key="4">
    <source>
        <dbReference type="EMBL" id="TCO31203.1"/>
    </source>
</evidence>
<dbReference type="SUPFAM" id="SSF52172">
    <property type="entry name" value="CheY-like"/>
    <property type="match status" value="1"/>
</dbReference>
<dbReference type="InterPro" id="IPR058245">
    <property type="entry name" value="NreC/VraR/RcsB-like_REC"/>
</dbReference>
<feature type="modified residue" description="4-aspartylphosphate" evidence="1">
    <location>
        <position position="75"/>
    </location>
</feature>
<dbReference type="InterPro" id="IPR001789">
    <property type="entry name" value="Sig_transdc_resp-reg_receiver"/>
</dbReference>
<reference evidence="4 5" key="3">
    <citation type="submission" date="2019-03" db="EMBL/GenBank/DDBJ databases">
        <title>Genomic Encyclopedia of Type Strains, Phase IV (KMG-IV): sequencing the most valuable type-strain genomes for metagenomic binning, comparative biology and taxonomic classification.</title>
        <authorList>
            <person name="Goeker M."/>
        </authorList>
    </citation>
    <scope>NUCLEOTIDE SEQUENCE [LARGE SCALE GENOMIC DNA]</scope>
    <source>
        <strain evidence="4 5">DSM 103236</strain>
    </source>
</reference>
<proteinExistence type="predicted"/>
<gene>
    <name evidence="4" type="ORF">EV200_101651</name>
    <name evidence="3" type="ORF">GCM10011413_04150</name>
</gene>
<dbReference type="Gene3D" id="3.40.50.2300">
    <property type="match status" value="1"/>
</dbReference>
<keyword evidence="1" id="KW-0597">Phosphoprotein</keyword>
<dbReference type="CDD" id="cd17535">
    <property type="entry name" value="REC_NarL-like"/>
    <property type="match status" value="1"/>
</dbReference>
<reference evidence="3" key="4">
    <citation type="submission" date="2024-05" db="EMBL/GenBank/DDBJ databases">
        <authorList>
            <person name="Sun Q."/>
            <person name="Zhou Y."/>
        </authorList>
    </citation>
    <scope>NUCLEOTIDE SEQUENCE</scope>
    <source>
        <strain evidence="3">CGMCC 1.15644</strain>
    </source>
</reference>
<name>A0A4R2HMM4_9SPHI</name>
<reference evidence="6" key="2">
    <citation type="journal article" date="2019" name="Int. J. Syst. Evol. Microbiol.">
        <title>The Global Catalogue of Microorganisms (GCM) 10K type strain sequencing project: providing services to taxonomists for standard genome sequencing and annotation.</title>
        <authorList>
            <consortium name="The Broad Institute Genomics Platform"/>
            <consortium name="The Broad Institute Genome Sequencing Center for Infectious Disease"/>
            <person name="Wu L."/>
            <person name="Ma J."/>
        </authorList>
    </citation>
    <scope>NUCLEOTIDE SEQUENCE [LARGE SCALE GENOMIC DNA]</scope>
    <source>
        <strain evidence="6">CGMCC 1.15644</strain>
    </source>
</reference>
<dbReference type="Pfam" id="PF00072">
    <property type="entry name" value="Response_reg"/>
    <property type="match status" value="1"/>
</dbReference>
<dbReference type="InterPro" id="IPR011006">
    <property type="entry name" value="CheY-like_superfamily"/>
</dbReference>
<evidence type="ECO:0000313" key="5">
    <source>
        <dbReference type="Proteomes" id="UP000295684"/>
    </source>
</evidence>
<evidence type="ECO:0000256" key="1">
    <source>
        <dbReference type="PROSITE-ProRule" id="PRU00169"/>
    </source>
</evidence>
<dbReference type="RefSeq" id="WP_132529340.1">
    <property type="nucleotide sequence ID" value="NZ_BMJO01000001.1"/>
</dbReference>
<protein>
    <submittedName>
        <fullName evidence="4">Response regulator receiver domain-containing protein</fullName>
    </submittedName>
</protein>
<organism evidence="4 5">
    <name type="scientific">Pedobacter psychrotolerans</name>
    <dbReference type="NCBI Taxonomy" id="1843235"/>
    <lineage>
        <taxon>Bacteria</taxon>
        <taxon>Pseudomonadati</taxon>
        <taxon>Bacteroidota</taxon>
        <taxon>Sphingobacteriia</taxon>
        <taxon>Sphingobacteriales</taxon>
        <taxon>Sphingobacteriaceae</taxon>
        <taxon>Pedobacter</taxon>
    </lineage>
</organism>
<evidence type="ECO:0000313" key="3">
    <source>
        <dbReference type="EMBL" id="GGE41444.1"/>
    </source>
</evidence>
<dbReference type="OrthoDB" id="654364at2"/>
<keyword evidence="6" id="KW-1185">Reference proteome</keyword>
<evidence type="ECO:0000313" key="6">
    <source>
        <dbReference type="Proteomes" id="UP000622648"/>
    </source>
</evidence>